<evidence type="ECO:0000313" key="9">
    <source>
        <dbReference type="EMBL" id="RXK81827.1"/>
    </source>
</evidence>
<evidence type="ECO:0000256" key="5">
    <source>
        <dbReference type="ARBA" id="ARBA00023237"/>
    </source>
</evidence>
<keyword evidence="10" id="KW-1185">Reference proteome</keyword>
<sequence>MKRIKLLYKIAGLAVLLGTALPSCKKFLDVVPSELVTEDQVWGNINNANGALANLYSLIPGNLPDGWTFDITAATDESYHHWGAGFYPLYYNTGAWNAANNPYGTWTESYQNIRKANLFLENIDKVPITGDQQSYYQAVIPRYKAEVRFLRALFYFDLFKKYGAAPIFTKSYKPAEGDALRVPRATVDELVNYIVSECQEIAEQLPTGYDNANMGRATKGAALALASRTLSYAASPLFNGNTLYANVKNADGTVLFNQTYDKNKWQKAANAAKAVLDLNLYSLNKIAGDPINSYAQVFNKRNWTELIFVKVIANSKSIENELLPYGGEFGGWGKYSVLQELVDAYEMKNGYPINYNGSGYQETGFWSGDIYGGGGYTGQSVHVDNISNMYKDRDPRFYATIFFHGSKWAVANTNNMPVWLAWWGANGGTSQGWPKSTGTYPISGYNVRKWIDPAVDMNNYWGSPDAQRNDPVIRLSEIYLNYAEALNEYNEGPTPEAFAAINMVRNRAGMPNLPIIPEDNTKEGFRKRVQNENRIEFAFEAHRFWDVRRWLIGEKVDNGPVHGLNARPTTAELQATGLDVNSKEAGLAVYYKRVTIQNRVFLPQHYLFPIPQTELDVNKELVQNYGW</sequence>
<evidence type="ECO:0000259" key="7">
    <source>
        <dbReference type="Pfam" id="PF07980"/>
    </source>
</evidence>
<dbReference type="Gene3D" id="1.25.40.390">
    <property type="match status" value="1"/>
</dbReference>
<protein>
    <submittedName>
        <fullName evidence="9">RagB/SusD family nutrient uptake outer membrane protein</fullName>
    </submittedName>
</protein>
<evidence type="ECO:0000256" key="6">
    <source>
        <dbReference type="SAM" id="SignalP"/>
    </source>
</evidence>
<reference evidence="9 10" key="1">
    <citation type="submission" date="2019-01" db="EMBL/GenBank/DDBJ databases">
        <title>Filimonas sp. strain TTM-71.</title>
        <authorList>
            <person name="Chen W.-M."/>
        </authorList>
    </citation>
    <scope>NUCLEOTIDE SEQUENCE [LARGE SCALE GENOMIC DNA]</scope>
    <source>
        <strain evidence="9 10">TTM-71</strain>
    </source>
</reference>
<dbReference type="GO" id="GO:0009279">
    <property type="term" value="C:cell outer membrane"/>
    <property type="evidence" value="ECO:0007669"/>
    <property type="project" value="UniProtKB-SubCell"/>
</dbReference>
<dbReference type="Pfam" id="PF07980">
    <property type="entry name" value="SusD_RagB"/>
    <property type="match status" value="1"/>
</dbReference>
<keyword evidence="4" id="KW-0472">Membrane</keyword>
<evidence type="ECO:0000259" key="8">
    <source>
        <dbReference type="Pfam" id="PF14322"/>
    </source>
</evidence>
<organism evidence="9 10">
    <name type="scientific">Filimonas effusa</name>
    <dbReference type="NCBI Taxonomy" id="2508721"/>
    <lineage>
        <taxon>Bacteria</taxon>
        <taxon>Pseudomonadati</taxon>
        <taxon>Bacteroidota</taxon>
        <taxon>Chitinophagia</taxon>
        <taxon>Chitinophagales</taxon>
        <taxon>Chitinophagaceae</taxon>
        <taxon>Filimonas</taxon>
    </lineage>
</organism>
<evidence type="ECO:0000313" key="10">
    <source>
        <dbReference type="Proteomes" id="UP000290545"/>
    </source>
</evidence>
<dbReference type="Pfam" id="PF14322">
    <property type="entry name" value="SusD-like_3"/>
    <property type="match status" value="1"/>
</dbReference>
<gene>
    <name evidence="9" type="ORF">ESB13_18725</name>
</gene>
<feature type="domain" description="SusD-like N-terminal" evidence="8">
    <location>
        <begin position="93"/>
        <end position="228"/>
    </location>
</feature>
<dbReference type="CDD" id="cd08977">
    <property type="entry name" value="SusD"/>
    <property type="match status" value="1"/>
</dbReference>
<dbReference type="InterPro" id="IPR033985">
    <property type="entry name" value="SusD-like_N"/>
</dbReference>
<dbReference type="OrthoDB" id="608091at2"/>
<feature type="signal peptide" evidence="6">
    <location>
        <begin position="1"/>
        <end position="25"/>
    </location>
</feature>
<dbReference type="AlphaFoldDB" id="A0A4Q1D3V1"/>
<proteinExistence type="inferred from homology"/>
<feature type="domain" description="RagB/SusD" evidence="7">
    <location>
        <begin position="325"/>
        <end position="627"/>
    </location>
</feature>
<comment type="caution">
    <text evidence="9">The sequence shown here is derived from an EMBL/GenBank/DDBJ whole genome shotgun (WGS) entry which is preliminary data.</text>
</comment>
<comment type="subcellular location">
    <subcellularLocation>
        <location evidence="1">Cell outer membrane</location>
    </subcellularLocation>
</comment>
<evidence type="ECO:0000256" key="2">
    <source>
        <dbReference type="ARBA" id="ARBA00006275"/>
    </source>
</evidence>
<dbReference type="Proteomes" id="UP000290545">
    <property type="component" value="Unassembled WGS sequence"/>
</dbReference>
<comment type="similarity">
    <text evidence="2">Belongs to the SusD family.</text>
</comment>
<dbReference type="EMBL" id="SDHZ01000003">
    <property type="protein sequence ID" value="RXK81827.1"/>
    <property type="molecule type" value="Genomic_DNA"/>
</dbReference>
<evidence type="ECO:0000256" key="4">
    <source>
        <dbReference type="ARBA" id="ARBA00023136"/>
    </source>
</evidence>
<dbReference type="RefSeq" id="WP_129005224.1">
    <property type="nucleotide sequence ID" value="NZ_SDHZ01000003.1"/>
</dbReference>
<dbReference type="InterPro" id="IPR012944">
    <property type="entry name" value="SusD_RagB_dom"/>
</dbReference>
<evidence type="ECO:0000256" key="3">
    <source>
        <dbReference type="ARBA" id="ARBA00022729"/>
    </source>
</evidence>
<dbReference type="InterPro" id="IPR011990">
    <property type="entry name" value="TPR-like_helical_dom_sf"/>
</dbReference>
<evidence type="ECO:0000256" key="1">
    <source>
        <dbReference type="ARBA" id="ARBA00004442"/>
    </source>
</evidence>
<dbReference type="SUPFAM" id="SSF48452">
    <property type="entry name" value="TPR-like"/>
    <property type="match status" value="1"/>
</dbReference>
<keyword evidence="5" id="KW-0998">Cell outer membrane</keyword>
<feature type="chain" id="PRO_5020512070" evidence="6">
    <location>
        <begin position="26"/>
        <end position="627"/>
    </location>
</feature>
<name>A0A4Q1D3V1_9BACT</name>
<keyword evidence="3 6" id="KW-0732">Signal</keyword>
<accession>A0A4Q1D3V1</accession>